<organism evidence="1">
    <name type="scientific">Amphora coffeiformis</name>
    <dbReference type="NCBI Taxonomy" id="265554"/>
    <lineage>
        <taxon>Eukaryota</taxon>
        <taxon>Sar</taxon>
        <taxon>Stramenopiles</taxon>
        <taxon>Ochrophyta</taxon>
        <taxon>Bacillariophyta</taxon>
        <taxon>Bacillariophyceae</taxon>
        <taxon>Bacillariophycidae</taxon>
        <taxon>Thalassiophysales</taxon>
        <taxon>Catenulaceae</taxon>
        <taxon>Amphora</taxon>
    </lineage>
</organism>
<dbReference type="InterPro" id="IPR008928">
    <property type="entry name" value="6-hairpin_glycosidase_sf"/>
</dbReference>
<dbReference type="EMBL" id="HBIM01016463">
    <property type="protein sequence ID" value="CAE0415795.1"/>
    <property type="molecule type" value="Transcribed_RNA"/>
</dbReference>
<accession>A0A7S3LA87</accession>
<name>A0A7S3LA87_9STRA</name>
<sequence length="1132" mass="128265">MEDFDQKPPFSDFLPALAGYYGKPLYAFYVNRGQGIASFGIESKDYPMMEFNPANKAYQLTPFVGFRTFIQGSLRNRPFLVEPFSPLQTRYSEQDNKFPRRTMFVGANEMQLQEVDTRTQLETNVTYIILPEEDFGAFVRRVTITNIGRHSVTLSLLDGLAKMEPAGGKLDGLLKDIGRTLEGFMGVYSPYDNTYDMPFYRLSTQPADTAAVVVQQAGHWCLSVMEDEDSTTLLPIIYDPTKVFGDDTTLLQPIELRSKTIQEIVDGPQYGKAKTPSAFAAATDVNLKGGQSLTFTTYFGKAEDVLDVPVIARRLLQPGFSEYKVSRSREIIQQITAGVVTMTSNKLFNAHVGQMYLDNSLRGGVASMLGDVDDDARMRNADEDYRLKVYHLFSRIHGDLERDYNNFVIMPTFFSEGPGNFRDIAQNRRNDVIFQPRIGSYNVRSFISYLQADGYNPLTVEAPSFTINELKTCEHIAMTAVGEADGHRAQRETLTGLLNAGPFRPGQLFQLMEDLNVQLIISRQDFVDLVAASAETNPMANYTKGFWADHWTYIVDLIHGWLAVYPDWEERILFDTRLPYFFSPAFVKPRSEKYVLSPTFDGLRKHVRQLDATEDKDKEKVAYMDQFINPQSGWYELEANWQHTKKGEIFRSSPMAKLLVLATLKFATRDPYGMGIEYEGGRPGWDDANNGLVGMIGSGMPEAIELNALLRLIRSTVSKFAEDLDIPIEVVELMDEIMEALEALRGSNPVMPDYDDDIGDVRLRVPSHLFKYWDQVASAREAYREKTKVTFNGKIRTLANQQIQSMVSVWIDEIDAGIERARAFGTRGEGDAGEFDVTPTYFSYNAVHWTRNGLETSKGLPLVNVTAMEIRVFPMFLEGPARMMKLLEPDEAGDLYRKVRGSPLRDEGLGMYTISASLKGQSFDLGREMAFAPGWLENQSVWMHMSYKFYLELIRHDLLDEFFDELRDGGILPFVNAEKYGRSLMECSSFIASSVFEDPEMRGRGFLARLSGSTAEFLSMWTLMMIGPNPFTLGQNGILRFQLLPALPRWLFNDSDNRETSWVSFKLFGSIDVTYHHHRGAENLFRIPPTRYVVGFGDGQTINADGPYVEADIADKIRRVVFVTSIDVYFEP</sequence>
<dbReference type="AlphaFoldDB" id="A0A7S3LA87"/>
<evidence type="ECO:0000313" key="1">
    <source>
        <dbReference type="EMBL" id="CAE0415795.1"/>
    </source>
</evidence>
<dbReference type="SUPFAM" id="SSF48208">
    <property type="entry name" value="Six-hairpin glycosidases"/>
    <property type="match status" value="1"/>
</dbReference>
<gene>
    <name evidence="1" type="ORF">ACOF00016_LOCUS12864</name>
</gene>
<dbReference type="GO" id="GO:0005975">
    <property type="term" value="P:carbohydrate metabolic process"/>
    <property type="evidence" value="ECO:0007669"/>
    <property type="project" value="InterPro"/>
</dbReference>
<evidence type="ECO:0008006" key="2">
    <source>
        <dbReference type="Google" id="ProtNLM"/>
    </source>
</evidence>
<protein>
    <recommendedName>
        <fullName evidence="2">Cellobiose phosphorylase</fullName>
    </recommendedName>
</protein>
<reference evidence="1" key="1">
    <citation type="submission" date="2021-01" db="EMBL/GenBank/DDBJ databases">
        <authorList>
            <person name="Corre E."/>
            <person name="Pelletier E."/>
            <person name="Niang G."/>
            <person name="Scheremetjew M."/>
            <person name="Finn R."/>
            <person name="Kale V."/>
            <person name="Holt S."/>
            <person name="Cochrane G."/>
            <person name="Meng A."/>
            <person name="Brown T."/>
            <person name="Cohen L."/>
        </authorList>
    </citation>
    <scope>NUCLEOTIDE SEQUENCE</scope>
    <source>
        <strain evidence="1">CCMP127</strain>
    </source>
</reference>
<proteinExistence type="predicted"/>